<proteinExistence type="predicted"/>
<evidence type="ECO:0000313" key="4">
    <source>
        <dbReference type="EMBL" id="MRJ98791.1"/>
    </source>
</evidence>
<dbReference type="EMBL" id="MF150122">
    <property type="protein sequence ID" value="ASF81479.1"/>
    <property type="molecule type" value="Genomic_DNA"/>
</dbReference>
<evidence type="ECO:0000313" key="12">
    <source>
        <dbReference type="Proteomes" id="UP000259497"/>
    </source>
</evidence>
<dbReference type="PATRIC" id="fig|573.1885.peg.3242"/>
<dbReference type="Proteomes" id="UP000259497">
    <property type="component" value="Unassembled WGS sequence"/>
</dbReference>
<dbReference type="Proteomes" id="UP000479475">
    <property type="component" value="Unassembled WGS sequence"/>
</dbReference>
<dbReference type="Proteomes" id="UP000622731">
    <property type="component" value="Unassembled WGS sequence"/>
</dbReference>
<dbReference type="EMBL" id="UIXM01000017">
    <property type="protein sequence ID" value="SVS28568.1"/>
    <property type="molecule type" value="Genomic_DNA"/>
</dbReference>
<dbReference type="Proteomes" id="UP000441029">
    <property type="component" value="Unassembled WGS sequence"/>
</dbReference>
<dbReference type="EMBL" id="HG918041">
    <property type="protein sequence ID" value="CDM79906.1"/>
    <property type="molecule type" value="Genomic_DNA"/>
</dbReference>
<evidence type="ECO:0000313" key="11">
    <source>
        <dbReference type="Proteomes" id="UP000255239"/>
    </source>
</evidence>
<dbReference type="Proteomes" id="UP000196447">
    <property type="component" value="Unassembled WGS sequence"/>
</dbReference>
<evidence type="ECO:0000313" key="7">
    <source>
        <dbReference type="EMBL" id="RRE94478.1"/>
    </source>
</evidence>
<accession>A0A024HW36</accession>
<dbReference type="EMBL" id="JAAKYD010000038">
    <property type="protein sequence ID" value="NGN75753.1"/>
    <property type="molecule type" value="Genomic_DNA"/>
</dbReference>
<keyword evidence="2" id="KW-0614">Plasmid</keyword>
<evidence type="ECO:0000313" key="8">
    <source>
        <dbReference type="EMBL" id="STX11423.1"/>
    </source>
</evidence>
<reference evidence="7" key="6">
    <citation type="submission" date="2018-10" db="EMBL/GenBank/DDBJ databases">
        <authorList>
            <person name="Fan Y."/>
            <person name="Timp W."/>
            <person name="Bergman Y."/>
            <person name="Tamma P."/>
            <person name="Simner P."/>
        </authorList>
    </citation>
    <scope>NUCLEOTIDE SEQUENCE</scope>
    <source>
        <strain evidence="7">KLPN_104</strain>
    </source>
</reference>
<evidence type="ECO:0000313" key="14">
    <source>
        <dbReference type="Proteomes" id="UP000441029"/>
    </source>
</evidence>
<evidence type="ECO:0000313" key="3">
    <source>
        <dbReference type="EMBL" id="MBD3720604.1"/>
    </source>
</evidence>
<reference evidence="9 12" key="5">
    <citation type="submission" date="2018-08" db="EMBL/GenBank/DDBJ databases">
        <authorList>
            <consortium name="Pathogen Informatics"/>
        </authorList>
    </citation>
    <scope>NUCLEOTIDE SEQUENCE [LARGE SCALE GENOMIC DNA]</scope>
    <source>
        <strain evidence="9 12">EuSCAPE_GR114</strain>
    </source>
</reference>
<dbReference type="EMBL" id="WJVL01000021">
    <property type="protein sequence ID" value="MRJ98791.1"/>
    <property type="molecule type" value="Genomic_DNA"/>
</dbReference>
<name>A0A024HW36_KLEPN</name>
<gene>
    <name evidence="6" type="ORF">B5L96_14950</name>
    <name evidence="7" type="ORF">EAO17_30070</name>
    <name evidence="5" type="ORF">G4V31_27140</name>
    <name evidence="4" type="ORF">GJJ01_22895</name>
    <name evidence="3" type="ORF">IE988_30655</name>
    <name evidence="1" type="ORF">KP64477b_00151</name>
    <name evidence="8" type="ORF">NCTC11679_05880</name>
    <name evidence="2" type="ORF">PENVA_0290</name>
    <name evidence="9" type="ORF">SAMEA3649733_04312</name>
</gene>
<evidence type="ECO:0000313" key="2">
    <source>
        <dbReference type="EMBL" id="CDM79906.1"/>
    </source>
</evidence>
<reference evidence="4 14" key="8">
    <citation type="submission" date="2019-11" db="EMBL/GenBank/DDBJ databases">
        <title>Molecular typing, antibiotic resistance determination and virulence profiling for 36 multidrug-resistant clinical Klebsiella pneumoniae isolates using second- and third-generation sequencing.</title>
        <authorList>
            <person name="Shelenkov A."/>
            <person name="Mikhaylova Y."/>
            <person name="Yanushevich Y."/>
            <person name="Samoilov A."/>
            <person name="Petrova L."/>
            <person name="Fomina V."/>
            <person name="Gusarov V."/>
            <person name="Zamyatin M."/>
            <person name="Shagin D."/>
        </authorList>
    </citation>
    <scope>NUCLEOTIDE SEQUENCE [LARGE SCALE GENOMIC DNA]</scope>
    <source>
        <strain evidence="4 14">CriePir226</strain>
    </source>
</reference>
<protein>
    <submittedName>
        <fullName evidence="2">Uncharacterized protein</fullName>
    </submittedName>
</protein>
<organism evidence="2">
    <name type="scientific">Klebsiella pneumoniae</name>
    <dbReference type="NCBI Taxonomy" id="573"/>
    <lineage>
        <taxon>Bacteria</taxon>
        <taxon>Pseudomonadati</taxon>
        <taxon>Pseudomonadota</taxon>
        <taxon>Gammaproteobacteria</taxon>
        <taxon>Enterobacterales</taxon>
        <taxon>Enterobacteriaceae</taxon>
        <taxon>Klebsiella/Raoultella group</taxon>
        <taxon>Klebsiella</taxon>
        <taxon>Klebsiella pneumoniae complex</taxon>
    </lineage>
</organism>
<dbReference type="EMBL" id="UGMG01000002">
    <property type="protein sequence ID" value="STX11423.1"/>
    <property type="molecule type" value="Genomic_DNA"/>
</dbReference>
<dbReference type="AlphaFoldDB" id="A0A024HW36"/>
<evidence type="ECO:0000313" key="6">
    <source>
        <dbReference type="EMBL" id="OVF70686.1"/>
    </source>
</evidence>
<reference evidence="1" key="3">
    <citation type="submission" date="2017-05" db="EMBL/GenBank/DDBJ databases">
        <authorList>
            <person name="Song R."/>
            <person name="Chenine A.L."/>
            <person name="Ruprecht R.M."/>
        </authorList>
    </citation>
    <scope>NUCLEOTIDE SEQUENCE</scope>
    <source>
        <strain evidence="1">A64477</strain>
        <plasmid evidence="1">pKP64477b</plasmid>
    </source>
</reference>
<reference evidence="2" key="1">
    <citation type="journal article" date="2014" name="Antimicrob. Agents Chemother.">
        <title>IncH-Type Plasmid Harboring blaCTX-M-15, blaDHA-1, and qnrB4 Genes Recovered from Animal Isolates.</title>
        <authorList>
            <person name="Schluter A."/>
            <person name="Nordmann P."/>
            <person name="Bonnin R.A."/>
            <person name="Millemann Y."/>
            <person name="Eikmeyer F.G."/>
            <person name="Wibberg D."/>
            <person name="Puhler A."/>
            <person name="Poirel L."/>
        </authorList>
    </citation>
    <scope>NUCLEOTIDE SEQUENCE [LARGE SCALE GENOMIC DNA]</scope>
    <source>
        <strain evidence="2">Kp15</strain>
        <plasmid evidence="2">pENVA</plasmid>
    </source>
</reference>
<dbReference type="Proteomes" id="UP000255239">
    <property type="component" value="Unassembled WGS sequence"/>
</dbReference>
<sequence>MASKGIEKLVSEASKKGYSVFRKGDRIEICKPNRKMVRLVILPDGTGYRGDVDLTLAKAIRTQKQMKEVLGL</sequence>
<dbReference type="EMBL" id="NDBK01000067">
    <property type="protein sequence ID" value="OVF70686.1"/>
    <property type="molecule type" value="Genomic_DNA"/>
</dbReference>
<dbReference type="Proteomes" id="UP000275975">
    <property type="component" value="Unassembled WGS sequence"/>
</dbReference>
<reference evidence="5 15" key="9">
    <citation type="submission" date="2020-02" db="EMBL/GenBank/DDBJ databases">
        <title>Klebsiella pneumoniae genome sequencing and assembly.</title>
        <authorList>
            <person name="Starkova P.S."/>
            <person name="Sulyan O.S."/>
            <person name="Likholetova D.V."/>
            <person name="Ageevets V.A."/>
            <person name="Lazareva I.V."/>
            <person name="Sopova J.V."/>
            <person name="Sidorenko S.V."/>
        </authorList>
    </citation>
    <scope>NUCLEOTIDE SEQUENCE [LARGE SCALE GENOMIC DNA]</scope>
    <source>
        <strain evidence="5 15">2429</strain>
    </source>
</reference>
<geneLocation type="plasmid" evidence="2">
    <name>pENVA</name>
</geneLocation>
<dbReference type="EMBL" id="JACXTF010000004">
    <property type="protein sequence ID" value="MBD3720604.1"/>
    <property type="molecule type" value="Genomic_DNA"/>
</dbReference>
<evidence type="ECO:0000313" key="15">
    <source>
        <dbReference type="Proteomes" id="UP000479475"/>
    </source>
</evidence>
<evidence type="ECO:0000313" key="5">
    <source>
        <dbReference type="EMBL" id="NGN75753.1"/>
    </source>
</evidence>
<evidence type="ECO:0000313" key="9">
    <source>
        <dbReference type="EMBL" id="SVS28568.1"/>
    </source>
</evidence>
<reference evidence="7 13" key="7">
    <citation type="journal article" date="2019" name="Antimicrob. Agents Chemother.">
        <title>Applying Rapid Whole Genome Sequencing to Predict Phenotypic Antimicrobial Susceptibility Testing Results Among Carbapenem-Resistant Klebsiella pneumoniae Clinical Isolates.</title>
        <authorList>
            <person name="Tamma P.D."/>
            <person name="Fan Y."/>
            <person name="Bergman Y."/>
            <person name="Pertea G."/>
            <person name="Kazmi A."/>
            <person name="Lewis S."/>
            <person name="Carroll K.C."/>
            <person name="Schatz M.C."/>
            <person name="Timp W."/>
            <person name="Simner P.J."/>
        </authorList>
    </citation>
    <scope>NUCLEOTIDE SEQUENCE [LARGE SCALE GENOMIC DNA]</scope>
    <source>
        <strain evidence="7 13">KLPN_104</strain>
    </source>
</reference>
<evidence type="ECO:0000313" key="13">
    <source>
        <dbReference type="Proteomes" id="UP000275975"/>
    </source>
</evidence>
<dbReference type="EMBL" id="RDAM01000003">
    <property type="protein sequence ID" value="RRE94478.1"/>
    <property type="molecule type" value="Genomic_DNA"/>
</dbReference>
<evidence type="ECO:0000313" key="1">
    <source>
        <dbReference type="EMBL" id="ASF81479.1"/>
    </source>
</evidence>
<reference evidence="8 11" key="4">
    <citation type="submission" date="2018-06" db="EMBL/GenBank/DDBJ databases">
        <authorList>
            <consortium name="Pathogen Informatics"/>
            <person name="Doyle S."/>
        </authorList>
    </citation>
    <scope>NUCLEOTIDE SEQUENCE [LARGE SCALE GENOMIC DNA]</scope>
    <source>
        <strain evidence="8 11">NCTC11679</strain>
    </source>
</reference>
<evidence type="ECO:0000313" key="10">
    <source>
        <dbReference type="Proteomes" id="UP000196447"/>
    </source>
</evidence>
<geneLocation type="plasmid" evidence="1">
    <name>pKP64477b</name>
</geneLocation>
<reference evidence="3" key="10">
    <citation type="submission" date="2020-07" db="EMBL/GenBank/DDBJ databases">
        <title>Clinical and genomic characterization of carbapenemase-producing Enterobacterales causing secondary infections during the COVID-19 crisis at a New York City hospital.</title>
        <authorList>
            <person name="Gomez-Simmonds A."/>
            <person name="Annavajhala M.K."/>
            <person name="Uhlemann A.-C."/>
        </authorList>
    </citation>
    <scope>NUCLEOTIDE SEQUENCE</scope>
    <source>
        <strain evidence="3">NK1594</strain>
    </source>
</reference>
<dbReference type="RefSeq" id="WP_004181834.1">
    <property type="nucleotide sequence ID" value="NZ_AP024785.1"/>
</dbReference>
<reference evidence="6 10" key="2">
    <citation type="submission" date="2017-03" db="EMBL/GenBank/DDBJ databases">
        <authorList>
            <person name="Fouts D."/>
            <person name="Stalin M.J."/>
            <person name="Chen L."/>
            <person name="Wright M."/>
            <person name="Sutton G."/>
            <person name="Nguyen K."/>
            <person name="Vanduin D."/>
            <person name="Rojas L."/>
            <person name="Hujer A."/>
            <person name="Hujer K."/>
            <person name="Bonomo R."/>
            <person name="Kreiswirth B."/>
            <person name="Adams M."/>
        </authorList>
    </citation>
    <scope>NUCLEOTIDE SEQUENCE [LARGE SCALE GENOMIC DNA]</scope>
    <source>
        <strain evidence="6 10">39383</strain>
    </source>
</reference>